<gene>
    <name evidence="1" type="ORF">PoMZ_09183</name>
</gene>
<dbReference type="EMBL" id="CP034204">
    <property type="protein sequence ID" value="QBZ53500.1"/>
    <property type="molecule type" value="Genomic_DNA"/>
</dbReference>
<reference evidence="1 2" key="1">
    <citation type="journal article" date="2019" name="Mol. Biol. Evol.">
        <title>Blast fungal genomes show frequent chromosomal changes, gene gains and losses, and effector gene turnover.</title>
        <authorList>
            <person name="Gomez Luciano L.B."/>
            <person name="Jason Tsai I."/>
            <person name="Chuma I."/>
            <person name="Tosa Y."/>
            <person name="Chen Y.H."/>
            <person name="Li J.Y."/>
            <person name="Li M.Y."/>
            <person name="Jade Lu M.Y."/>
            <person name="Nakayashiki H."/>
            <person name="Li W.H."/>
        </authorList>
    </citation>
    <scope>NUCLEOTIDE SEQUENCE [LARGE SCALE GENOMIC DNA]</scope>
    <source>
        <strain evidence="1">MZ5-1-6</strain>
    </source>
</reference>
<evidence type="ECO:0000313" key="1">
    <source>
        <dbReference type="EMBL" id="QBZ53500.1"/>
    </source>
</evidence>
<sequence>MRQFGKSPDRNSAITPIKVFKIIEWSIIKTYIDFERCVGLWFFKDEARTIQNLYRPDPRLPTLYCDRYVNHNGVNLIEKHVAKFGRSADTSSATAL</sequence>
<protein>
    <submittedName>
        <fullName evidence="1">Uncharacterized protein</fullName>
    </submittedName>
</protein>
<name>A0A4P7N123_PYROR</name>
<evidence type="ECO:0000313" key="2">
    <source>
        <dbReference type="Proteomes" id="UP000294847"/>
    </source>
</evidence>
<proteinExistence type="predicted"/>
<accession>A0A4P7N123</accession>
<organism evidence="1 2">
    <name type="scientific">Pyricularia oryzae</name>
    <name type="common">Rice blast fungus</name>
    <name type="synonym">Magnaporthe oryzae</name>
    <dbReference type="NCBI Taxonomy" id="318829"/>
    <lineage>
        <taxon>Eukaryota</taxon>
        <taxon>Fungi</taxon>
        <taxon>Dikarya</taxon>
        <taxon>Ascomycota</taxon>
        <taxon>Pezizomycotina</taxon>
        <taxon>Sordariomycetes</taxon>
        <taxon>Sordariomycetidae</taxon>
        <taxon>Magnaporthales</taxon>
        <taxon>Pyriculariaceae</taxon>
        <taxon>Pyricularia</taxon>
    </lineage>
</organism>
<dbReference type="AlphaFoldDB" id="A0A4P7N123"/>
<dbReference type="Proteomes" id="UP000294847">
    <property type="component" value="Chromosome 1"/>
</dbReference>